<evidence type="ECO:0000313" key="3">
    <source>
        <dbReference type="Proteomes" id="UP000284120"/>
    </source>
</evidence>
<evidence type="ECO:0000256" key="1">
    <source>
        <dbReference type="SAM" id="SignalP"/>
    </source>
</evidence>
<feature type="chain" id="PRO_5018718174" description="N-formylglutamate amidohydrolase" evidence="1">
    <location>
        <begin position="23"/>
        <end position="349"/>
    </location>
</feature>
<comment type="caution">
    <text evidence="2">The sequence shown here is derived from an EMBL/GenBank/DDBJ whole genome shotgun (WGS) entry which is preliminary data.</text>
</comment>
<gene>
    <name evidence="2" type="ORF">DPV69_15565</name>
</gene>
<name>A0A3S3R534_9SPHI</name>
<accession>A0A3S3R534</accession>
<dbReference type="RefSeq" id="WP_113648327.1">
    <property type="nucleotide sequence ID" value="NZ_QMHN01000005.1"/>
</dbReference>
<organism evidence="2 3">
    <name type="scientific">Pedobacter chitinilyticus</name>
    <dbReference type="NCBI Taxonomy" id="2233776"/>
    <lineage>
        <taxon>Bacteria</taxon>
        <taxon>Pseudomonadati</taxon>
        <taxon>Bacteroidota</taxon>
        <taxon>Sphingobacteriia</taxon>
        <taxon>Sphingobacteriales</taxon>
        <taxon>Sphingobacteriaceae</taxon>
        <taxon>Pedobacter</taxon>
    </lineage>
</organism>
<reference evidence="2 3" key="1">
    <citation type="submission" date="2018-06" db="EMBL/GenBank/DDBJ databases">
        <title>Pedobacter endophyticus sp. nov., an endophytic bacterium isolated from a leaf of Triticum aestivum.</title>
        <authorList>
            <person name="Zhang L."/>
        </authorList>
    </citation>
    <scope>NUCLEOTIDE SEQUENCE [LARGE SCALE GENOMIC DNA]</scope>
    <source>
        <strain evidence="2 3">CM134L-2</strain>
    </source>
</reference>
<evidence type="ECO:0000313" key="2">
    <source>
        <dbReference type="EMBL" id="RWU05563.1"/>
    </source>
</evidence>
<dbReference type="Gene3D" id="3.40.630.40">
    <property type="entry name" value="Zn-dependent exopeptidases"/>
    <property type="match status" value="1"/>
</dbReference>
<protein>
    <recommendedName>
        <fullName evidence="4">N-formylglutamate amidohydrolase</fullName>
    </recommendedName>
</protein>
<keyword evidence="1" id="KW-0732">Signal</keyword>
<dbReference type="Proteomes" id="UP000284120">
    <property type="component" value="Unassembled WGS sequence"/>
</dbReference>
<dbReference type="OrthoDB" id="1404271at2"/>
<dbReference type="EMBL" id="SAYW01000005">
    <property type="protein sequence ID" value="RWU05563.1"/>
    <property type="molecule type" value="Genomic_DNA"/>
</dbReference>
<proteinExistence type="predicted"/>
<keyword evidence="3" id="KW-1185">Reference proteome</keyword>
<evidence type="ECO:0008006" key="4">
    <source>
        <dbReference type="Google" id="ProtNLM"/>
    </source>
</evidence>
<dbReference type="PROSITE" id="PS51257">
    <property type="entry name" value="PROKAR_LIPOPROTEIN"/>
    <property type="match status" value="1"/>
</dbReference>
<sequence length="349" mass="37952">MKRNLKMLAVAAVMGLTVFSCAKQNEADLANAQAEKLVSSTEGQMTTLTTYTPGVSYQYRVTNGTSTFLAIEYIAGDADSRLIIAAPHGGGTRPAFMKDRTETYTYGTLPYDQYSTDTSFSDLADTKTKELAIAIADSVRIKTGKRPHLIINHLHRSKLDANRRREVATQGGIYAGPAWDKFHEYIDAAKATINASYASGLFIDIHGQVHTPERTEVGYMLTKYQLATYTNTLGNLTSQSSVRAMVGNGITHTSLIKGTNAFGSLLNAQLGYMVTPSNTYPLPGDTAIFTDGKYFDGGYNTSRHGSKHGGTISGFQLEFNSSVRTNDSTRPGFAGKIANALQSYMNVYF</sequence>
<dbReference type="AlphaFoldDB" id="A0A3S3R534"/>
<feature type="signal peptide" evidence="1">
    <location>
        <begin position="1"/>
        <end position="22"/>
    </location>
</feature>